<dbReference type="GO" id="GO:0016491">
    <property type="term" value="F:oxidoreductase activity"/>
    <property type="evidence" value="ECO:0007669"/>
    <property type="project" value="UniProtKB-KW"/>
</dbReference>
<reference evidence="3 4" key="1">
    <citation type="journal article" date="2015" name="Genome Announc.">
        <title>Expanding the biotechnology potential of lactobacilli through comparative genomics of 213 strains and associated genera.</title>
        <authorList>
            <person name="Sun Z."/>
            <person name="Harris H.M."/>
            <person name="McCann A."/>
            <person name="Guo C."/>
            <person name="Argimon S."/>
            <person name="Zhang W."/>
            <person name="Yang X."/>
            <person name="Jeffery I.B."/>
            <person name="Cooney J.C."/>
            <person name="Kagawa T.F."/>
            <person name="Liu W."/>
            <person name="Song Y."/>
            <person name="Salvetti E."/>
            <person name="Wrobel A."/>
            <person name="Rasinkangas P."/>
            <person name="Parkhill J."/>
            <person name="Rea M.C."/>
            <person name="O'Sullivan O."/>
            <person name="Ritari J."/>
            <person name="Douillard F.P."/>
            <person name="Paul Ross R."/>
            <person name="Yang R."/>
            <person name="Briner A.E."/>
            <person name="Felis G.E."/>
            <person name="de Vos W.M."/>
            <person name="Barrangou R."/>
            <person name="Klaenhammer T.R."/>
            <person name="Caufield P.W."/>
            <person name="Cui Y."/>
            <person name="Zhang H."/>
            <person name="O'Toole P.W."/>
        </authorList>
    </citation>
    <scope>NUCLEOTIDE SEQUENCE [LARGE SCALE GENOMIC DNA]</scope>
    <source>
        <strain evidence="3 4">DSM 15814</strain>
    </source>
</reference>
<dbReference type="SUPFAM" id="SSF51735">
    <property type="entry name" value="NAD(P)-binding Rossmann-fold domains"/>
    <property type="match status" value="1"/>
</dbReference>
<dbReference type="EMBL" id="AZFF01000015">
    <property type="protein sequence ID" value="KRL53760.1"/>
    <property type="molecule type" value="Genomic_DNA"/>
</dbReference>
<dbReference type="Gene3D" id="3.40.50.720">
    <property type="entry name" value="NAD(P)-binding Rossmann-like Domain"/>
    <property type="match status" value="1"/>
</dbReference>
<dbReference type="InterPro" id="IPR002347">
    <property type="entry name" value="SDR_fam"/>
</dbReference>
<dbReference type="OrthoDB" id="9803333at2"/>
<evidence type="ECO:0008006" key="5">
    <source>
        <dbReference type="Google" id="ProtNLM"/>
    </source>
</evidence>
<dbReference type="PANTHER" id="PTHR43115:SF4">
    <property type="entry name" value="DEHYDROGENASE_REDUCTASE SDR FAMILY MEMBER 11"/>
    <property type="match status" value="1"/>
</dbReference>
<dbReference type="AlphaFoldDB" id="A0A0R1R9D0"/>
<comment type="similarity">
    <text evidence="1">Belongs to the short-chain dehydrogenases/reductases (SDR) family.</text>
</comment>
<gene>
    <name evidence="3" type="ORF">FD35_GL000866</name>
</gene>
<protein>
    <recommendedName>
        <fullName evidence="5">Short-chain dehydrogenase reductase SDR</fullName>
    </recommendedName>
</protein>
<dbReference type="RefSeq" id="WP_017260468.1">
    <property type="nucleotide sequence ID" value="NZ_AUAW01000015.1"/>
</dbReference>
<dbReference type="Pfam" id="PF00106">
    <property type="entry name" value="adh_short"/>
    <property type="match status" value="1"/>
</dbReference>
<evidence type="ECO:0000313" key="3">
    <source>
        <dbReference type="EMBL" id="KRL53760.1"/>
    </source>
</evidence>
<dbReference type="PANTHER" id="PTHR43115">
    <property type="entry name" value="DEHYDROGENASE/REDUCTASE SDR FAMILY MEMBER 11"/>
    <property type="match status" value="1"/>
</dbReference>
<evidence type="ECO:0000256" key="1">
    <source>
        <dbReference type="ARBA" id="ARBA00006484"/>
    </source>
</evidence>
<comment type="caution">
    <text evidence="3">The sequence shown here is derived from an EMBL/GenBank/DDBJ whole genome shotgun (WGS) entry which is preliminary data.</text>
</comment>
<keyword evidence="4" id="KW-1185">Reference proteome</keyword>
<organism evidence="3 4">
    <name type="scientific">Furfurilactobacillus rossiae DSM 15814</name>
    <dbReference type="NCBI Taxonomy" id="1114972"/>
    <lineage>
        <taxon>Bacteria</taxon>
        <taxon>Bacillati</taxon>
        <taxon>Bacillota</taxon>
        <taxon>Bacilli</taxon>
        <taxon>Lactobacillales</taxon>
        <taxon>Lactobacillaceae</taxon>
        <taxon>Furfurilactobacillus</taxon>
    </lineage>
</organism>
<dbReference type="Proteomes" id="UP000051999">
    <property type="component" value="Unassembled WGS sequence"/>
</dbReference>
<keyword evidence="2" id="KW-0560">Oxidoreductase</keyword>
<dbReference type="eggNOG" id="COG1028">
    <property type="taxonomic scope" value="Bacteria"/>
</dbReference>
<evidence type="ECO:0000313" key="4">
    <source>
        <dbReference type="Proteomes" id="UP000051999"/>
    </source>
</evidence>
<accession>A0A0R1R9D0</accession>
<evidence type="ECO:0000256" key="2">
    <source>
        <dbReference type="ARBA" id="ARBA00023002"/>
    </source>
</evidence>
<sequence length="233" mass="25088">MSKSVLITGATRGIGLALAQKYVEDGDLVLVGTRDLNRGLDVVDELRDNGGQARLLQIDLMDHGSVMQAGQWIGEQFGKLDLLINNAGVFDDHDIQASHEDSESLHQTFDVNVLGTYLVTQQMLPWLEAANDGMVISMSDELATFANFAASTPTTGLGQRISRMGVNAMTVLLQNELRGNVHFRAVTPGPIASNPARKGAPVATAVDLIQKIDQHKDSDWDGKLIGPSGILPF</sequence>
<dbReference type="PATRIC" id="fig|1114972.6.peg.874"/>
<dbReference type="STRING" id="1114972.FD35_GL000866"/>
<dbReference type="PRINTS" id="PR00081">
    <property type="entry name" value="GDHRDH"/>
</dbReference>
<dbReference type="InterPro" id="IPR036291">
    <property type="entry name" value="NAD(P)-bd_dom_sf"/>
</dbReference>
<name>A0A0R1R9D0_9LACO</name>
<proteinExistence type="inferred from homology"/>